<dbReference type="HAMAP" id="MF_02217">
    <property type="entry name" value="TrmR_methyltr"/>
    <property type="match status" value="1"/>
</dbReference>
<evidence type="ECO:0000256" key="4">
    <source>
        <dbReference type="HAMAP-Rule" id="MF_02217"/>
    </source>
</evidence>
<dbReference type="Proteomes" id="UP000664218">
    <property type="component" value="Unassembled WGS sequence"/>
</dbReference>
<dbReference type="CDD" id="cd02440">
    <property type="entry name" value="AdoMet_MTases"/>
    <property type="match status" value="1"/>
</dbReference>
<dbReference type="GO" id="GO:0000287">
    <property type="term" value="F:magnesium ion binding"/>
    <property type="evidence" value="ECO:0007669"/>
    <property type="project" value="UniProtKB-UniRule"/>
</dbReference>
<keyword evidence="6" id="KW-1185">Reference proteome</keyword>
<dbReference type="PANTHER" id="PTHR10509">
    <property type="entry name" value="O-METHYLTRANSFERASE-RELATED"/>
    <property type="match status" value="1"/>
</dbReference>
<comment type="catalytic activity">
    <reaction evidence="4">
        <text>5-hydroxyuridine(34) in tRNA + S-adenosyl-L-methionine = 5-methoxyuridine(34) in tRNA + S-adenosyl-L-homocysteine + H(+)</text>
        <dbReference type="Rhea" id="RHEA:60524"/>
        <dbReference type="Rhea" id="RHEA-COMP:13381"/>
        <dbReference type="Rhea" id="RHEA-COMP:15591"/>
        <dbReference type="ChEBI" id="CHEBI:15378"/>
        <dbReference type="ChEBI" id="CHEBI:57856"/>
        <dbReference type="ChEBI" id="CHEBI:59789"/>
        <dbReference type="ChEBI" id="CHEBI:136877"/>
        <dbReference type="ChEBI" id="CHEBI:143860"/>
    </reaction>
</comment>
<keyword evidence="1 4" id="KW-0489">Methyltransferase</keyword>
<protein>
    <recommendedName>
        <fullName evidence="4">tRNA 5-hydroxyuridine methyltransferase</fullName>
        <ecNumber evidence="4">2.1.1.-</ecNumber>
    </recommendedName>
    <alternativeName>
        <fullName evidence="4">ho5U methyltransferase</fullName>
    </alternativeName>
</protein>
<feature type="binding site" evidence="4">
    <location>
        <position position="129"/>
    </location>
    <ligand>
        <name>Mg(2+)</name>
        <dbReference type="ChEBI" id="CHEBI:18420"/>
    </ligand>
</feature>
<dbReference type="RefSeq" id="WP_207598132.1">
    <property type="nucleotide sequence ID" value="NZ_JAFNJU010000001.1"/>
</dbReference>
<keyword evidence="3 4" id="KW-0949">S-adenosyl-L-methionine</keyword>
<dbReference type="GO" id="GO:0030488">
    <property type="term" value="P:tRNA methylation"/>
    <property type="evidence" value="ECO:0007669"/>
    <property type="project" value="UniProtKB-UniRule"/>
</dbReference>
<gene>
    <name evidence="4" type="primary">trmR</name>
    <name evidence="5" type="ORF">J3A84_01005</name>
</gene>
<dbReference type="GO" id="GO:0008171">
    <property type="term" value="F:O-methyltransferase activity"/>
    <property type="evidence" value="ECO:0007669"/>
    <property type="project" value="InterPro"/>
</dbReference>
<dbReference type="InterPro" id="IPR029063">
    <property type="entry name" value="SAM-dependent_MTases_sf"/>
</dbReference>
<dbReference type="GO" id="GO:0008757">
    <property type="term" value="F:S-adenosylmethionine-dependent methyltransferase activity"/>
    <property type="evidence" value="ECO:0007669"/>
    <property type="project" value="TreeGrafter"/>
</dbReference>
<feature type="binding site" evidence="4">
    <location>
        <position position="129"/>
    </location>
    <ligand>
        <name>S-adenosyl-L-methionine</name>
        <dbReference type="ChEBI" id="CHEBI:59789"/>
    </ligand>
</feature>
<dbReference type="SUPFAM" id="SSF53335">
    <property type="entry name" value="S-adenosyl-L-methionine-dependent methyltransferases"/>
    <property type="match status" value="1"/>
</dbReference>
<evidence type="ECO:0000256" key="2">
    <source>
        <dbReference type="ARBA" id="ARBA00022679"/>
    </source>
</evidence>
<sequence length="210" mass="24002">MDGIVYPKVSEYIEKFGGIKELQNLEDYAKENHVPIVMKDAARLLAFMVSLHRPEKILELGTAIGYSALVMALHSGAEIVSVEREEGMKETALKNIEEYGMKDRISVVLSECEEYLQKTEDTFDFIFMDAGKSHYREYLELSLPKLNPGGFILCDNVLYKGLVVHDTAARKHRTNVVKLQEFLDYVHSREDLRVSLLTVSDGMLLIRRKE</sequence>
<keyword evidence="4" id="KW-0460">Magnesium</keyword>
<feature type="binding site" evidence="4">
    <location>
        <position position="156"/>
    </location>
    <ligand>
        <name>Mg(2+)</name>
        <dbReference type="ChEBI" id="CHEBI:18420"/>
    </ligand>
</feature>
<comment type="caution">
    <text evidence="5">The sequence shown here is derived from an EMBL/GenBank/DDBJ whole genome shotgun (WGS) entry which is preliminary data.</text>
</comment>
<dbReference type="InterPro" id="IPR050362">
    <property type="entry name" value="Cation-dep_OMT"/>
</dbReference>
<dbReference type="InterPro" id="IPR002935">
    <property type="entry name" value="SAM_O-MeTrfase"/>
</dbReference>
<dbReference type="InterPro" id="IPR043675">
    <property type="entry name" value="TrmR_methyltr"/>
</dbReference>
<proteinExistence type="inferred from homology"/>
<accession>A0A939HA86</accession>
<keyword evidence="4" id="KW-0819">tRNA processing</keyword>
<dbReference type="Gene3D" id="3.40.50.150">
    <property type="entry name" value="Vaccinia Virus protein VP39"/>
    <property type="match status" value="1"/>
</dbReference>
<dbReference type="PANTHER" id="PTHR10509:SF14">
    <property type="entry name" value="CAFFEOYL-COA O-METHYLTRANSFERASE 3-RELATED"/>
    <property type="match status" value="1"/>
</dbReference>
<evidence type="ECO:0000256" key="1">
    <source>
        <dbReference type="ARBA" id="ARBA00022603"/>
    </source>
</evidence>
<evidence type="ECO:0000256" key="3">
    <source>
        <dbReference type="ARBA" id="ARBA00022691"/>
    </source>
</evidence>
<feature type="binding site" evidence="4">
    <location>
        <position position="155"/>
    </location>
    <ligand>
        <name>Mg(2+)</name>
        <dbReference type="ChEBI" id="CHEBI:18420"/>
    </ligand>
</feature>
<reference evidence="5" key="1">
    <citation type="submission" date="2021-03" db="EMBL/GenBank/DDBJ databases">
        <title>Proteiniclasticum marinus sp. nov., isolated from tidal flat sediment.</title>
        <authorList>
            <person name="Namirimu T."/>
            <person name="Yang J.-A."/>
            <person name="Yang S.-H."/>
            <person name="Kim Y.-J."/>
            <person name="Kwon K.K."/>
        </authorList>
    </citation>
    <scope>NUCLEOTIDE SEQUENCE</scope>
    <source>
        <strain evidence="5">SCR006</strain>
    </source>
</reference>
<comment type="function">
    <text evidence="4">Catalyzes the methylation of 5-hydroxyuridine (ho5U) to form 5-methoxyuridine (mo5U) at position 34 in tRNAs.</text>
</comment>
<feature type="binding site" evidence="4">
    <location>
        <position position="67"/>
    </location>
    <ligand>
        <name>S-adenosyl-L-methionine</name>
        <dbReference type="ChEBI" id="CHEBI:59789"/>
    </ligand>
</feature>
<dbReference type="Pfam" id="PF01596">
    <property type="entry name" value="Methyltransf_3"/>
    <property type="match status" value="1"/>
</dbReference>
<comment type="similarity">
    <text evidence="4">Belongs to the class I-like SAM-binding methyltransferase superfamily. Cation-dependent O-methyltransferase family.</text>
</comment>
<organism evidence="5 6">
    <name type="scientific">Proteiniclasticum aestuarii</name>
    <dbReference type="NCBI Taxonomy" id="2817862"/>
    <lineage>
        <taxon>Bacteria</taxon>
        <taxon>Bacillati</taxon>
        <taxon>Bacillota</taxon>
        <taxon>Clostridia</taxon>
        <taxon>Eubacteriales</taxon>
        <taxon>Clostridiaceae</taxon>
        <taxon>Proteiniclasticum</taxon>
    </lineage>
</organism>
<dbReference type="PROSITE" id="PS51682">
    <property type="entry name" value="SAM_OMT_I"/>
    <property type="match status" value="1"/>
</dbReference>
<dbReference type="AlphaFoldDB" id="A0A939HA86"/>
<dbReference type="GO" id="GO:0016300">
    <property type="term" value="F:tRNA (uridine) methyltransferase activity"/>
    <property type="evidence" value="ECO:0007669"/>
    <property type="project" value="UniProtKB-UniRule"/>
</dbReference>
<dbReference type="EMBL" id="JAFNJU010000001">
    <property type="protein sequence ID" value="MBO1263618.1"/>
    <property type="molecule type" value="Genomic_DNA"/>
</dbReference>
<keyword evidence="2 4" id="KW-0808">Transferase</keyword>
<name>A0A939HA86_9CLOT</name>
<feature type="binding site" evidence="4">
    <location>
        <position position="83"/>
    </location>
    <ligand>
        <name>S-adenosyl-L-methionine</name>
        <dbReference type="ChEBI" id="CHEBI:59789"/>
    </ligand>
</feature>
<comment type="subunit">
    <text evidence="4">Homodimer.</text>
</comment>
<comment type="caution">
    <text evidence="4">Lacks conserved residue(s) required for the propagation of feature annotation.</text>
</comment>
<feature type="binding site" evidence="4">
    <location>
        <position position="37"/>
    </location>
    <ligand>
        <name>S-adenosyl-L-methionine</name>
        <dbReference type="ChEBI" id="CHEBI:59789"/>
    </ligand>
</feature>
<keyword evidence="4" id="KW-0479">Metal-binding</keyword>
<evidence type="ECO:0000313" key="5">
    <source>
        <dbReference type="EMBL" id="MBO1263618.1"/>
    </source>
</evidence>
<evidence type="ECO:0000313" key="6">
    <source>
        <dbReference type="Proteomes" id="UP000664218"/>
    </source>
</evidence>
<dbReference type="EC" id="2.1.1.-" evidence="4"/>